<keyword evidence="15" id="KW-1185">Reference proteome</keyword>
<comment type="similarity">
    <text evidence="10 12">Belongs to the EPSP synthase family. MurA subfamily.</text>
</comment>
<dbReference type="UniPathway" id="UPA00219"/>
<keyword evidence="7 12" id="KW-0573">Peptidoglycan synthesis</keyword>
<dbReference type="InterPro" id="IPR001986">
    <property type="entry name" value="Enolpyruvate_Tfrase_dom"/>
</dbReference>
<evidence type="ECO:0000256" key="1">
    <source>
        <dbReference type="ARBA" id="ARBA00004496"/>
    </source>
</evidence>
<dbReference type="RefSeq" id="WP_045797239.1">
    <property type="nucleotide sequence ID" value="NZ_LANP01000011.1"/>
</dbReference>
<dbReference type="EC" id="2.5.1.7" evidence="12"/>
<dbReference type="Proteomes" id="UP000033616">
    <property type="component" value="Unassembled WGS sequence"/>
</dbReference>
<dbReference type="EMBL" id="LANP01000011">
    <property type="protein sequence ID" value="KJV56282.1"/>
    <property type="molecule type" value="Genomic_DNA"/>
</dbReference>
<dbReference type="PATRIC" id="fig|1359168.3.peg.130"/>
<dbReference type="Pfam" id="PF00275">
    <property type="entry name" value="EPSP_synthase"/>
    <property type="match status" value="1"/>
</dbReference>
<feature type="binding site" evidence="12">
    <location>
        <position position="308"/>
    </location>
    <ligand>
        <name>UDP-N-acetyl-alpha-D-glucosamine</name>
        <dbReference type="ChEBI" id="CHEBI:57705"/>
    </ligand>
</feature>
<evidence type="ECO:0000256" key="10">
    <source>
        <dbReference type="ARBA" id="ARBA00038367"/>
    </source>
</evidence>
<dbReference type="GO" id="GO:0008360">
    <property type="term" value="P:regulation of cell shape"/>
    <property type="evidence" value="ECO:0007669"/>
    <property type="project" value="UniProtKB-KW"/>
</dbReference>
<protein>
    <recommendedName>
        <fullName evidence="12">UDP-N-acetylglucosamine 1-carboxyvinyltransferase</fullName>
        <ecNumber evidence="12">2.5.1.7</ecNumber>
    </recommendedName>
    <alternativeName>
        <fullName evidence="12">Enoylpyruvate transferase</fullName>
    </alternativeName>
    <alternativeName>
        <fullName evidence="12">UDP-N-acetylglucosamine enolpyruvyl transferase</fullName>
        <shortName evidence="12">EPT</shortName>
    </alternativeName>
</protein>
<name>A0A0F3MLE0_9RICK</name>
<evidence type="ECO:0000256" key="7">
    <source>
        <dbReference type="ARBA" id="ARBA00022984"/>
    </source>
</evidence>
<comment type="pathway">
    <text evidence="2 12">Cell wall biogenesis; peptidoglycan biosynthesis.</text>
</comment>
<gene>
    <name evidence="12 14" type="primary">murA</name>
    <name evidence="14" type="ORF">OCHUTO_0545</name>
</gene>
<dbReference type="PANTHER" id="PTHR43783:SF1">
    <property type="entry name" value="UDP-N-ACETYLGLUCOSAMINE 1-CARBOXYVINYLTRANSFERASE"/>
    <property type="match status" value="1"/>
</dbReference>
<evidence type="ECO:0000256" key="9">
    <source>
        <dbReference type="ARBA" id="ARBA00023316"/>
    </source>
</evidence>
<keyword evidence="4 12" id="KW-0132">Cell division</keyword>
<dbReference type="STRING" id="1359168.OCHUTO_0545"/>
<evidence type="ECO:0000256" key="3">
    <source>
        <dbReference type="ARBA" id="ARBA00022490"/>
    </source>
</evidence>
<proteinExistence type="inferred from homology"/>
<accession>A0A0F3MLE0</accession>
<dbReference type="CDD" id="cd01555">
    <property type="entry name" value="UdpNAET"/>
    <property type="match status" value="1"/>
</dbReference>
<evidence type="ECO:0000313" key="14">
    <source>
        <dbReference type="EMBL" id="KJV56282.1"/>
    </source>
</evidence>
<feature type="binding site" evidence="12">
    <location>
        <position position="330"/>
    </location>
    <ligand>
        <name>UDP-N-acetyl-alpha-D-glucosamine</name>
        <dbReference type="ChEBI" id="CHEBI:57705"/>
    </ligand>
</feature>
<dbReference type="GO" id="GO:0051301">
    <property type="term" value="P:cell division"/>
    <property type="evidence" value="ECO:0007669"/>
    <property type="project" value="UniProtKB-KW"/>
</dbReference>
<keyword evidence="5 12" id="KW-0808">Transferase</keyword>
<dbReference type="Gene3D" id="3.65.10.10">
    <property type="entry name" value="Enolpyruvate transferase domain"/>
    <property type="match status" value="2"/>
</dbReference>
<keyword evidence="6 12" id="KW-0133">Cell shape</keyword>
<organism evidence="14 15">
    <name type="scientific">Orientia chuto str. Dubai</name>
    <dbReference type="NCBI Taxonomy" id="1359168"/>
    <lineage>
        <taxon>Bacteria</taxon>
        <taxon>Pseudomonadati</taxon>
        <taxon>Pseudomonadota</taxon>
        <taxon>Alphaproteobacteria</taxon>
        <taxon>Rickettsiales</taxon>
        <taxon>Rickettsiaceae</taxon>
        <taxon>Rickettsieae</taxon>
        <taxon>Orientia</taxon>
    </lineage>
</organism>
<dbReference type="GO" id="GO:0071555">
    <property type="term" value="P:cell wall organization"/>
    <property type="evidence" value="ECO:0007669"/>
    <property type="project" value="UniProtKB-KW"/>
</dbReference>
<dbReference type="InterPro" id="IPR005750">
    <property type="entry name" value="UDP_GlcNAc_COvinyl_MurA"/>
</dbReference>
<dbReference type="InterPro" id="IPR013792">
    <property type="entry name" value="RNA3'P_cycl/enolpyr_Trfase_a/b"/>
</dbReference>
<sequence length="421" mass="45296">MGNILVEGGCSLRGEVNISGAKNAALPIIIACLLSSKTLVVSNIPQLSDVSDILSLLKNCGVLVEVIGDGTIALTADKITNDFVFPCDLVKKTRASIWILVPLLLRLGRAKIALPGGCAIGRRRIDLHVAVLEAFGANIQVDDVYISANCSSKLYGINFTFNKISVGATITAIMIAVLAKGSTKLTNCAQEPEIVDLCYCLRKMGADINGIGTANISIVGVKELNGTNYSIIPDRIEAGTYMIAAAITKGKIQLNNVIFDHLKSVIVKLQLSGAIIQYQSKNSLIIEGASIIKQVNVQTNPYPNFPTDLQAQFMSLMSIAQGVSVITENIYENRYKHAFELIKMGANIVIQDRKAIVTGVKKLHGTEVVATDLRASVSLILAGLSADGLTRVTHVHHLDRGYEFLVKKLQNCNARIQRISA</sequence>
<dbReference type="HAMAP" id="MF_00111">
    <property type="entry name" value="MurA"/>
    <property type="match status" value="1"/>
</dbReference>
<comment type="caution">
    <text evidence="12">Lacks conserved residue(s) required for the propagation of feature annotation.</text>
</comment>
<keyword evidence="3 12" id="KW-0963">Cytoplasm</keyword>
<keyword evidence="9 12" id="KW-0961">Cell wall biogenesis/degradation</keyword>
<dbReference type="OrthoDB" id="9803760at2"/>
<feature type="binding site" evidence="12">
    <location>
        <begin position="22"/>
        <end position="23"/>
    </location>
    <ligand>
        <name>phosphoenolpyruvate</name>
        <dbReference type="ChEBI" id="CHEBI:58702"/>
    </ligand>
</feature>
<evidence type="ECO:0000256" key="2">
    <source>
        <dbReference type="ARBA" id="ARBA00004752"/>
    </source>
</evidence>
<dbReference type="NCBIfam" id="NF006873">
    <property type="entry name" value="PRK09369.1"/>
    <property type="match status" value="1"/>
</dbReference>
<comment type="subcellular location">
    <subcellularLocation>
        <location evidence="1 12">Cytoplasm</location>
    </subcellularLocation>
</comment>
<evidence type="ECO:0000256" key="6">
    <source>
        <dbReference type="ARBA" id="ARBA00022960"/>
    </source>
</evidence>
<feature type="modified residue" description="2-(S-cysteinyl)pyruvic acid O-phosphothioketal" evidence="12">
    <location>
        <position position="118"/>
    </location>
</feature>
<dbReference type="GO" id="GO:0008760">
    <property type="term" value="F:UDP-N-acetylglucosamine 1-carboxyvinyltransferase activity"/>
    <property type="evidence" value="ECO:0007669"/>
    <property type="project" value="UniProtKB-UniRule"/>
</dbReference>
<dbReference type="InterPro" id="IPR050068">
    <property type="entry name" value="MurA_subfamily"/>
</dbReference>
<comment type="function">
    <text evidence="12">Cell wall formation. Adds enolpyruvyl to UDP-N-acetylglucosamine.</text>
</comment>
<dbReference type="SUPFAM" id="SSF55205">
    <property type="entry name" value="EPT/RTPC-like"/>
    <property type="match status" value="1"/>
</dbReference>
<reference evidence="14 15" key="1">
    <citation type="submission" date="2015-02" db="EMBL/GenBank/DDBJ databases">
        <title>Genome Sequencing of Rickettsiales.</title>
        <authorList>
            <person name="Daugherty S.C."/>
            <person name="Su Q."/>
            <person name="Abolude K."/>
            <person name="Beier-Sexton M."/>
            <person name="Carlyon J.A."/>
            <person name="Carter R."/>
            <person name="Day N.P."/>
            <person name="Dumler S.J."/>
            <person name="Dyachenko V."/>
            <person name="Godinez A."/>
            <person name="Kurtti T.J."/>
            <person name="Lichay M."/>
            <person name="Mullins K.E."/>
            <person name="Ott S."/>
            <person name="Pappas-Brown V."/>
            <person name="Paris D.H."/>
            <person name="Patel P."/>
            <person name="Richards A.L."/>
            <person name="Sadzewicz L."/>
            <person name="Sears K."/>
            <person name="Seidman D."/>
            <person name="Sengamalay N."/>
            <person name="Stenos J."/>
            <person name="Tallon L.J."/>
            <person name="Vincent G."/>
            <person name="Fraser C.M."/>
            <person name="Munderloh U."/>
            <person name="Dunning-Hotopp J.C."/>
        </authorList>
    </citation>
    <scope>NUCLEOTIDE SEQUENCE [LARGE SCALE GENOMIC DNA]</scope>
    <source>
        <strain evidence="14 15">Fuller</strain>
    </source>
</reference>
<evidence type="ECO:0000256" key="8">
    <source>
        <dbReference type="ARBA" id="ARBA00023306"/>
    </source>
</evidence>
<feature type="binding site" evidence="12">
    <location>
        <position position="94"/>
    </location>
    <ligand>
        <name>UDP-N-acetyl-alpha-D-glucosamine</name>
        <dbReference type="ChEBI" id="CHEBI:57705"/>
    </ligand>
</feature>
<evidence type="ECO:0000256" key="4">
    <source>
        <dbReference type="ARBA" id="ARBA00022618"/>
    </source>
</evidence>
<keyword evidence="12" id="KW-0670">Pyruvate</keyword>
<evidence type="ECO:0000259" key="13">
    <source>
        <dbReference type="Pfam" id="PF00275"/>
    </source>
</evidence>
<dbReference type="GO" id="GO:0009252">
    <property type="term" value="P:peptidoglycan biosynthetic process"/>
    <property type="evidence" value="ECO:0007669"/>
    <property type="project" value="UniProtKB-UniRule"/>
</dbReference>
<dbReference type="InterPro" id="IPR036968">
    <property type="entry name" value="Enolpyruvate_Tfrase_sf"/>
</dbReference>
<feature type="active site" description="Proton donor" evidence="12">
    <location>
        <position position="118"/>
    </location>
</feature>
<dbReference type="PANTHER" id="PTHR43783">
    <property type="entry name" value="UDP-N-ACETYLGLUCOSAMINE 1-CARBOXYVINYLTRANSFERASE"/>
    <property type="match status" value="1"/>
</dbReference>
<evidence type="ECO:0000313" key="15">
    <source>
        <dbReference type="Proteomes" id="UP000033616"/>
    </source>
</evidence>
<evidence type="ECO:0000256" key="11">
    <source>
        <dbReference type="ARBA" id="ARBA00047527"/>
    </source>
</evidence>
<comment type="caution">
    <text evidence="14">The sequence shown here is derived from an EMBL/GenBank/DDBJ whole genome shotgun (WGS) entry which is preliminary data.</text>
</comment>
<comment type="catalytic activity">
    <reaction evidence="11 12">
        <text>phosphoenolpyruvate + UDP-N-acetyl-alpha-D-glucosamine = UDP-N-acetyl-3-O-(1-carboxyvinyl)-alpha-D-glucosamine + phosphate</text>
        <dbReference type="Rhea" id="RHEA:18681"/>
        <dbReference type="ChEBI" id="CHEBI:43474"/>
        <dbReference type="ChEBI" id="CHEBI:57705"/>
        <dbReference type="ChEBI" id="CHEBI:58702"/>
        <dbReference type="ChEBI" id="CHEBI:68483"/>
        <dbReference type="EC" id="2.5.1.7"/>
    </reaction>
</comment>
<evidence type="ECO:0000256" key="5">
    <source>
        <dbReference type="ARBA" id="ARBA00022679"/>
    </source>
</evidence>
<dbReference type="GO" id="GO:0019277">
    <property type="term" value="P:UDP-N-acetylgalactosamine biosynthetic process"/>
    <property type="evidence" value="ECO:0007669"/>
    <property type="project" value="InterPro"/>
</dbReference>
<evidence type="ECO:0000256" key="12">
    <source>
        <dbReference type="HAMAP-Rule" id="MF_00111"/>
    </source>
</evidence>
<dbReference type="AlphaFoldDB" id="A0A0F3MLE0"/>
<dbReference type="GO" id="GO:0005737">
    <property type="term" value="C:cytoplasm"/>
    <property type="evidence" value="ECO:0007669"/>
    <property type="project" value="UniProtKB-SubCell"/>
</dbReference>
<keyword evidence="8 12" id="KW-0131">Cell cycle</keyword>
<dbReference type="NCBIfam" id="TIGR01072">
    <property type="entry name" value="murA"/>
    <property type="match status" value="1"/>
</dbReference>
<feature type="domain" description="Enolpyruvate transferase" evidence="13">
    <location>
        <begin position="7"/>
        <end position="409"/>
    </location>
</feature>